<dbReference type="STRING" id="2018661.A0A2A2JU99"/>
<evidence type="ECO:0000256" key="3">
    <source>
        <dbReference type="ARBA" id="ARBA00022448"/>
    </source>
</evidence>
<dbReference type="EMBL" id="LIAE01010213">
    <property type="protein sequence ID" value="PAV65326.1"/>
    <property type="molecule type" value="Genomic_DNA"/>
</dbReference>
<evidence type="ECO:0000256" key="8">
    <source>
        <dbReference type="ARBA" id="ARBA00023065"/>
    </source>
</evidence>
<accession>A0A2A2JU99</accession>
<comment type="similarity">
    <text evidence="2 13">Belongs to the amiloride-sensitive sodium channel (TC 1.A.6) family.</text>
</comment>
<dbReference type="GO" id="GO:0005886">
    <property type="term" value="C:plasma membrane"/>
    <property type="evidence" value="ECO:0007669"/>
    <property type="project" value="TreeGrafter"/>
</dbReference>
<dbReference type="Pfam" id="PF00858">
    <property type="entry name" value="ASC"/>
    <property type="match status" value="1"/>
</dbReference>
<proteinExistence type="inferred from homology"/>
<dbReference type="PANTHER" id="PTHR11690">
    <property type="entry name" value="AMILORIDE-SENSITIVE SODIUM CHANNEL-RELATED"/>
    <property type="match status" value="1"/>
</dbReference>
<reference evidence="14 15" key="1">
    <citation type="journal article" date="2017" name="Curr. Biol.">
        <title>Genome architecture and evolution of a unichromosomal asexual nematode.</title>
        <authorList>
            <person name="Fradin H."/>
            <person name="Zegar C."/>
            <person name="Gutwein M."/>
            <person name="Lucas J."/>
            <person name="Kovtun M."/>
            <person name="Corcoran D."/>
            <person name="Baugh L.R."/>
            <person name="Kiontke K."/>
            <person name="Gunsalus K."/>
            <person name="Fitch D.H."/>
            <person name="Piano F."/>
        </authorList>
    </citation>
    <scope>NUCLEOTIDE SEQUENCE [LARGE SCALE GENOMIC DNA]</scope>
    <source>
        <strain evidence="14">PF1309</strain>
    </source>
</reference>
<evidence type="ECO:0000256" key="7">
    <source>
        <dbReference type="ARBA" id="ARBA00023053"/>
    </source>
</evidence>
<gene>
    <name evidence="14" type="ORF">WR25_13045</name>
</gene>
<dbReference type="PANTHER" id="PTHR11690:SF177">
    <property type="entry name" value="EGF-LIKE DOMAIN-CONTAINING PROTEIN"/>
    <property type="match status" value="1"/>
</dbReference>
<protein>
    <submittedName>
        <fullName evidence="14">Uncharacterized protein</fullName>
    </submittedName>
</protein>
<keyword evidence="8 13" id="KW-0406">Ion transport</keyword>
<evidence type="ECO:0000313" key="14">
    <source>
        <dbReference type="EMBL" id="PAV65326.1"/>
    </source>
</evidence>
<dbReference type="AlphaFoldDB" id="A0A2A2JU99"/>
<evidence type="ECO:0000313" key="15">
    <source>
        <dbReference type="Proteomes" id="UP000218231"/>
    </source>
</evidence>
<sequence>MLEDLLKSPALIKDMVPFILGLLDYDARLPLSWTAEDIFEYIAYEEESLDPQIHLNQGNDVVLGNCFTLNHRVRAKLKIMVEEYVPWTDTSGILVFVHNIEDYIFSESIRYMAEPNGEFMIDIFDTEYTRLGGRYGKCARTKDDVDAYYYDGLYATEGCLRTCYQKMINSSCGCMDPRYPVPPGNPLCELSERPCVEGSTKEAGDPSTWPDCVCHLPCSNQQYTVTWTRSRFTSRVVKLANSKQPPIL</sequence>
<evidence type="ECO:0000256" key="1">
    <source>
        <dbReference type="ARBA" id="ARBA00004141"/>
    </source>
</evidence>
<evidence type="ECO:0000256" key="12">
    <source>
        <dbReference type="ARBA" id="ARBA00023303"/>
    </source>
</evidence>
<evidence type="ECO:0000256" key="10">
    <source>
        <dbReference type="ARBA" id="ARBA00023180"/>
    </source>
</evidence>
<evidence type="ECO:0000256" key="5">
    <source>
        <dbReference type="ARBA" id="ARBA00022692"/>
    </source>
</evidence>
<keyword evidence="15" id="KW-1185">Reference proteome</keyword>
<dbReference type="Gene3D" id="1.10.287.820">
    <property type="entry name" value="Acid-sensing ion channel domain"/>
    <property type="match status" value="1"/>
</dbReference>
<keyword evidence="10" id="KW-0325">Glycoprotein</keyword>
<dbReference type="InterPro" id="IPR001873">
    <property type="entry name" value="ENaC"/>
</dbReference>
<comment type="caution">
    <text evidence="14">The sequence shown here is derived from an EMBL/GenBank/DDBJ whole genome shotgun (WGS) entry which is preliminary data.</text>
</comment>
<dbReference type="PRINTS" id="PR01078">
    <property type="entry name" value="AMINACHANNEL"/>
</dbReference>
<evidence type="ECO:0000256" key="9">
    <source>
        <dbReference type="ARBA" id="ARBA00023136"/>
    </source>
</evidence>
<dbReference type="GO" id="GO:0015280">
    <property type="term" value="F:ligand-gated sodium channel activity"/>
    <property type="evidence" value="ECO:0007669"/>
    <property type="project" value="TreeGrafter"/>
</dbReference>
<keyword evidence="4 13" id="KW-0894">Sodium channel</keyword>
<keyword evidence="11 13" id="KW-0739">Sodium transport</keyword>
<keyword evidence="12 13" id="KW-0407">Ion channel</keyword>
<keyword evidence="3 13" id="KW-0813">Transport</keyword>
<evidence type="ECO:0000256" key="2">
    <source>
        <dbReference type="ARBA" id="ARBA00007193"/>
    </source>
</evidence>
<keyword evidence="6" id="KW-1133">Transmembrane helix</keyword>
<evidence type="ECO:0000256" key="13">
    <source>
        <dbReference type="RuleBase" id="RU000679"/>
    </source>
</evidence>
<evidence type="ECO:0000256" key="6">
    <source>
        <dbReference type="ARBA" id="ARBA00022989"/>
    </source>
</evidence>
<evidence type="ECO:0000256" key="4">
    <source>
        <dbReference type="ARBA" id="ARBA00022461"/>
    </source>
</evidence>
<keyword evidence="7" id="KW-0915">Sodium</keyword>
<dbReference type="OrthoDB" id="5800348at2759"/>
<keyword evidence="9" id="KW-0472">Membrane</keyword>
<organism evidence="14 15">
    <name type="scientific">Diploscapter pachys</name>
    <dbReference type="NCBI Taxonomy" id="2018661"/>
    <lineage>
        <taxon>Eukaryota</taxon>
        <taxon>Metazoa</taxon>
        <taxon>Ecdysozoa</taxon>
        <taxon>Nematoda</taxon>
        <taxon>Chromadorea</taxon>
        <taxon>Rhabditida</taxon>
        <taxon>Rhabditina</taxon>
        <taxon>Rhabditomorpha</taxon>
        <taxon>Rhabditoidea</taxon>
        <taxon>Rhabditidae</taxon>
        <taxon>Diploscapter</taxon>
    </lineage>
</organism>
<keyword evidence="5 13" id="KW-0812">Transmembrane</keyword>
<name>A0A2A2JU99_9BILA</name>
<dbReference type="Proteomes" id="UP000218231">
    <property type="component" value="Unassembled WGS sequence"/>
</dbReference>
<evidence type="ECO:0000256" key="11">
    <source>
        <dbReference type="ARBA" id="ARBA00023201"/>
    </source>
</evidence>
<comment type="subcellular location">
    <subcellularLocation>
        <location evidence="1">Membrane</location>
        <topology evidence="1">Multi-pass membrane protein</topology>
    </subcellularLocation>
</comment>